<keyword evidence="4" id="KW-0732">Signal</keyword>
<dbReference type="PANTHER" id="PTHR18929">
    <property type="entry name" value="PROTEIN DISULFIDE ISOMERASE"/>
    <property type="match status" value="1"/>
</dbReference>
<dbReference type="InterPro" id="IPR036249">
    <property type="entry name" value="Thioredoxin-like_sf"/>
</dbReference>
<dbReference type="Proteomes" id="UP000054636">
    <property type="component" value="Unassembled WGS sequence"/>
</dbReference>
<organism evidence="13 14">
    <name type="scientific">Phytophthora nicotianae</name>
    <name type="common">Potato buckeye rot agent</name>
    <name type="synonym">Phytophthora parasitica</name>
    <dbReference type="NCBI Taxonomy" id="4792"/>
    <lineage>
        <taxon>Eukaryota</taxon>
        <taxon>Sar</taxon>
        <taxon>Stramenopiles</taxon>
        <taxon>Oomycota</taxon>
        <taxon>Peronosporomycetes</taxon>
        <taxon>Peronosporales</taxon>
        <taxon>Peronosporaceae</taxon>
        <taxon>Phytophthora</taxon>
    </lineage>
</organism>
<evidence type="ECO:0000256" key="4">
    <source>
        <dbReference type="ARBA" id="ARBA00022729"/>
    </source>
</evidence>
<dbReference type="AlphaFoldDB" id="A0A0W8CPL4"/>
<dbReference type="InterPro" id="IPR005788">
    <property type="entry name" value="PDI_thioredoxin-like_dom"/>
</dbReference>
<dbReference type="PROSITE" id="PS00194">
    <property type="entry name" value="THIOREDOXIN_1"/>
    <property type="match status" value="1"/>
</dbReference>
<dbReference type="CDD" id="cd02995">
    <property type="entry name" value="PDI_a_PDI_a'_C"/>
    <property type="match status" value="1"/>
</dbReference>
<dbReference type="NCBIfam" id="TIGR01126">
    <property type="entry name" value="pdi_dom"/>
    <property type="match status" value="1"/>
</dbReference>
<keyword evidence="5" id="KW-0677">Repeat</keyword>
<evidence type="ECO:0000259" key="12">
    <source>
        <dbReference type="PROSITE" id="PS51352"/>
    </source>
</evidence>
<evidence type="ECO:0000256" key="3">
    <source>
        <dbReference type="ARBA" id="ARBA00012723"/>
    </source>
</evidence>
<keyword evidence="6" id="KW-0256">Endoplasmic reticulum</keyword>
<comment type="caution">
    <text evidence="13">The sequence shown here is derived from an EMBL/GenBank/DDBJ whole genome shotgun (WGS) entry which is preliminary data.</text>
</comment>
<dbReference type="GO" id="GO:0005783">
    <property type="term" value="C:endoplasmic reticulum"/>
    <property type="evidence" value="ECO:0007669"/>
    <property type="project" value="TreeGrafter"/>
</dbReference>
<dbReference type="PROSITE" id="PS51352">
    <property type="entry name" value="THIOREDOXIN_2"/>
    <property type="match status" value="1"/>
</dbReference>
<evidence type="ECO:0000256" key="9">
    <source>
        <dbReference type="ARBA" id="ARBA00023284"/>
    </source>
</evidence>
<dbReference type="GO" id="GO:0034976">
    <property type="term" value="P:response to endoplasmic reticulum stress"/>
    <property type="evidence" value="ECO:0007669"/>
    <property type="project" value="TreeGrafter"/>
</dbReference>
<keyword evidence="9" id="KW-0676">Redox-active center</keyword>
<feature type="compositionally biased region" description="Acidic residues" evidence="11">
    <location>
        <begin position="175"/>
        <end position="184"/>
    </location>
</feature>
<gene>
    <name evidence="13" type="ORF">AM588_10001694</name>
</gene>
<feature type="domain" description="Thioredoxin" evidence="12">
    <location>
        <begin position="19"/>
        <end position="162"/>
    </location>
</feature>
<keyword evidence="8" id="KW-0413">Isomerase</keyword>
<evidence type="ECO:0000256" key="11">
    <source>
        <dbReference type="SAM" id="MobiDB-lite"/>
    </source>
</evidence>
<dbReference type="InterPro" id="IPR017937">
    <property type="entry name" value="Thioredoxin_CS"/>
</dbReference>
<reference evidence="13 14" key="1">
    <citation type="submission" date="2015-11" db="EMBL/GenBank/DDBJ databases">
        <title>Genomes and virulence difference between two physiological races of Phytophthora nicotianae.</title>
        <authorList>
            <person name="Liu H."/>
            <person name="Ma X."/>
            <person name="Yu H."/>
            <person name="Fang D."/>
            <person name="Li Y."/>
            <person name="Wang X."/>
            <person name="Wang W."/>
            <person name="Dong Y."/>
            <person name="Xiao B."/>
        </authorList>
    </citation>
    <scope>NUCLEOTIDE SEQUENCE [LARGE SCALE GENOMIC DNA]</scope>
    <source>
        <strain evidence="14">race 1</strain>
    </source>
</reference>
<dbReference type="SUPFAM" id="SSF52833">
    <property type="entry name" value="Thioredoxin-like"/>
    <property type="match status" value="1"/>
</dbReference>
<feature type="compositionally biased region" description="Basic and acidic residues" evidence="11">
    <location>
        <begin position="185"/>
        <end position="197"/>
    </location>
</feature>
<dbReference type="EC" id="5.3.4.1" evidence="3"/>
<comment type="similarity">
    <text evidence="2 10">Belongs to the protein disulfide isomerase family.</text>
</comment>
<evidence type="ECO:0000256" key="2">
    <source>
        <dbReference type="ARBA" id="ARBA00006347"/>
    </source>
</evidence>
<name>A0A0W8CPL4_PHYNI</name>
<dbReference type="GO" id="GO:0006457">
    <property type="term" value="P:protein folding"/>
    <property type="evidence" value="ECO:0007669"/>
    <property type="project" value="TreeGrafter"/>
</dbReference>
<dbReference type="Gene3D" id="3.40.30.10">
    <property type="entry name" value="Glutaredoxin"/>
    <property type="match status" value="1"/>
</dbReference>
<feature type="compositionally biased region" description="Basic and acidic residues" evidence="11">
    <location>
        <begin position="164"/>
        <end position="174"/>
    </location>
</feature>
<proteinExistence type="inferred from homology"/>
<keyword evidence="7" id="KW-1015">Disulfide bond</keyword>
<dbReference type="EMBL" id="LNFP01001514">
    <property type="protein sequence ID" value="KUF85951.1"/>
    <property type="molecule type" value="Genomic_DNA"/>
</dbReference>
<dbReference type="InterPro" id="IPR013766">
    <property type="entry name" value="Thioredoxin_domain"/>
</dbReference>
<feature type="region of interest" description="Disordered" evidence="11">
    <location>
        <begin position="164"/>
        <end position="197"/>
    </location>
</feature>
<sequence>MKKYGFDYKADDFVAKIEESLADDLVAFEKNYFDGKLTPLLKSADPEDDSDEAVKVIVGTEFEKRVIDNEKDVLLEFYAPWCGHCKALAPKYEELAEKFADVDSIMIAKMDATANEIDHAGVDVRGFPTILFFPAKDKQNPVVYEGSRDVEGFTEFLKTNAQKFELDGSEHGAEQEEDEDEVEQEEKKDAKAEHEEL</sequence>
<evidence type="ECO:0000256" key="1">
    <source>
        <dbReference type="ARBA" id="ARBA00001182"/>
    </source>
</evidence>
<evidence type="ECO:0000256" key="7">
    <source>
        <dbReference type="ARBA" id="ARBA00023157"/>
    </source>
</evidence>
<evidence type="ECO:0000256" key="6">
    <source>
        <dbReference type="ARBA" id="ARBA00022824"/>
    </source>
</evidence>
<dbReference type="FunFam" id="3.40.30.10:FF:000027">
    <property type="entry name" value="protein disulfide-isomerase A2"/>
    <property type="match status" value="1"/>
</dbReference>
<evidence type="ECO:0000256" key="8">
    <source>
        <dbReference type="ARBA" id="ARBA00023235"/>
    </source>
</evidence>
<protein>
    <recommendedName>
        <fullName evidence="3">protein disulfide-isomerase</fullName>
        <ecNumber evidence="3">5.3.4.1</ecNumber>
    </recommendedName>
</protein>
<accession>A0A0W8CPL4</accession>
<dbReference type="PRINTS" id="PR00421">
    <property type="entry name" value="THIOREDOXIN"/>
</dbReference>
<evidence type="ECO:0000313" key="13">
    <source>
        <dbReference type="EMBL" id="KUF85951.1"/>
    </source>
</evidence>
<evidence type="ECO:0000256" key="10">
    <source>
        <dbReference type="RuleBase" id="RU004208"/>
    </source>
</evidence>
<dbReference type="Pfam" id="PF00085">
    <property type="entry name" value="Thioredoxin"/>
    <property type="match status" value="1"/>
</dbReference>
<dbReference type="PANTHER" id="PTHR18929:SF240">
    <property type="entry name" value="PROTEIN DISULFIDE-ISOMERASE"/>
    <property type="match status" value="1"/>
</dbReference>
<dbReference type="GO" id="GO:0003756">
    <property type="term" value="F:protein disulfide isomerase activity"/>
    <property type="evidence" value="ECO:0007669"/>
    <property type="project" value="UniProtKB-EC"/>
</dbReference>
<comment type="catalytic activity">
    <reaction evidence="1">
        <text>Catalyzes the rearrangement of -S-S- bonds in proteins.</text>
        <dbReference type="EC" id="5.3.4.1"/>
    </reaction>
</comment>
<evidence type="ECO:0000313" key="14">
    <source>
        <dbReference type="Proteomes" id="UP000054636"/>
    </source>
</evidence>
<evidence type="ECO:0000256" key="5">
    <source>
        <dbReference type="ARBA" id="ARBA00022737"/>
    </source>
</evidence>